<dbReference type="EMBL" id="ADWY01004039">
    <property type="protein sequence ID" value="EGH19411.1"/>
    <property type="molecule type" value="Genomic_DNA"/>
</dbReference>
<feature type="non-terminal residue" evidence="1">
    <location>
        <position position="1"/>
    </location>
</feature>
<organism evidence="1 2">
    <name type="scientific">Pseudomonas savastanoi pv. glycinea str. race 4</name>
    <dbReference type="NCBI Taxonomy" id="875330"/>
    <lineage>
        <taxon>Bacteria</taxon>
        <taxon>Pseudomonadati</taxon>
        <taxon>Pseudomonadota</taxon>
        <taxon>Gammaproteobacteria</taxon>
        <taxon>Pseudomonadales</taxon>
        <taxon>Pseudomonadaceae</taxon>
        <taxon>Pseudomonas</taxon>
    </lineage>
</organism>
<reference evidence="1 2" key="1">
    <citation type="journal article" date="2011" name="PLoS Pathog.">
        <title>Dynamic evolution of pathogenicity revealed by sequencing and comparative genomics of 19 Pseudomonas syringae isolates.</title>
        <authorList>
            <person name="Baltrus D.A."/>
            <person name="Nishimura M.T."/>
            <person name="Romanchuk A."/>
            <person name="Chang J.H."/>
            <person name="Mukhtar M.S."/>
            <person name="Cherkis K."/>
            <person name="Roach J."/>
            <person name="Grant S.R."/>
            <person name="Jones C.D."/>
            <person name="Dangl J.L."/>
        </authorList>
    </citation>
    <scope>NUCLEOTIDE SEQUENCE [LARGE SCALE GENOMIC DNA]</scope>
    <source>
        <strain evidence="2">race 4</strain>
    </source>
</reference>
<gene>
    <name evidence="1" type="ORF">Pgy4_41219</name>
</gene>
<protein>
    <submittedName>
        <fullName evidence="1">Uncharacterized protein</fullName>
    </submittedName>
</protein>
<dbReference type="Proteomes" id="UP000005466">
    <property type="component" value="Unassembled WGS sequence"/>
</dbReference>
<dbReference type="HOGENOM" id="CLU_3370273_0_0_6"/>
<evidence type="ECO:0000313" key="1">
    <source>
        <dbReference type="EMBL" id="EGH19411.1"/>
    </source>
</evidence>
<accession>F3CJG9</accession>
<name>F3CJG9_PSESG</name>
<dbReference type="AlphaFoldDB" id="F3CJG9"/>
<evidence type="ECO:0000313" key="2">
    <source>
        <dbReference type="Proteomes" id="UP000005466"/>
    </source>
</evidence>
<comment type="caution">
    <text evidence="1">The sequence shown here is derived from an EMBL/GenBank/DDBJ whole genome shotgun (WGS) entry which is preliminary data.</text>
</comment>
<feature type="non-terminal residue" evidence="1">
    <location>
        <position position="35"/>
    </location>
</feature>
<proteinExistence type="predicted"/>
<sequence length="35" mass="3840">RRKARLSLAIAEAASAAKRFTLLLTADSQSEECFD</sequence>